<evidence type="ECO:0000256" key="9">
    <source>
        <dbReference type="ARBA" id="ARBA00023002"/>
    </source>
</evidence>
<evidence type="ECO:0000259" key="14">
    <source>
        <dbReference type="PROSITE" id="PS51384"/>
    </source>
</evidence>
<dbReference type="GO" id="GO:0006879">
    <property type="term" value="P:intracellular iron ion homeostasis"/>
    <property type="evidence" value="ECO:0007669"/>
    <property type="project" value="TreeGrafter"/>
</dbReference>
<dbReference type="PROSITE" id="PS51384">
    <property type="entry name" value="FAD_FR"/>
    <property type="match status" value="1"/>
</dbReference>
<evidence type="ECO:0000256" key="11">
    <source>
        <dbReference type="ARBA" id="ARBA00023136"/>
    </source>
</evidence>
<feature type="transmembrane region" description="Helical" evidence="13">
    <location>
        <begin position="115"/>
        <end position="135"/>
    </location>
</feature>
<gene>
    <name evidence="15" type="ORF">TEQG_04309</name>
</gene>
<sequence length="600" mass="67215">MQHHIAHKPKPTGFPWMSTPLLLHSSRKDKCKLTPAQCEFRSGYWVYWYTSDLVYARASVYFMCAVISAFMLAFIIRKFTARSFVDNFLQKARGLVRYCVYRGFRIPFLAWLSPNVGRMLVISTGILFFSILTLGPKPYYWPNTKEVVFGSSPPLAIRAGWIALGLLPFVIALASKANWIAALTGTSHEKIQIFHQWASWAMFVLGLVHICPIIIYHVQRGDMQQKWKTSMHYWTGVVTIIVQAYLTWFSVPIIRKRFYEFFKATHFFAAIVYVIFLFIHCDFRLTSWDYFIATAVVYLPCLLFVQIRTLFINRLCLATVDVLPCGLIRVTTTCSISWKPGQHIFLRFLGLGAHCLTTHPFTIASLPQAESSNKTNEMTLYVKPYEGITQTLSDSARDVSSLKLRVLLEGPYGGISFGSMSRFDSILIITGGSGASFSFPVVEDVLRSCATEDSADQVKGKTLNIIYAARSSLMAQWYEEKIRTLVSCYPSSSIVSVSIHTTSITSPLQSNVSLAKEYASSWMDQSFNGGKGSIIHGHGRPCLANAVASLVEQATGKSAGIVVCGPPSMLHDVRNVAAEAQRKVIAGEVKEIYLHTECFS</sequence>
<accession>F2PU65</accession>
<feature type="transmembrane region" description="Helical" evidence="13">
    <location>
        <begin position="231"/>
        <end position="249"/>
    </location>
</feature>
<dbReference type="InterPro" id="IPR017938">
    <property type="entry name" value="Riboflavin_synthase-like_b-brl"/>
</dbReference>
<comment type="subcellular location">
    <subcellularLocation>
        <location evidence="1">Cell membrane</location>
        <topology evidence="1">Multi-pass membrane protein</topology>
    </subcellularLocation>
</comment>
<dbReference type="SUPFAM" id="SSF52343">
    <property type="entry name" value="Ferredoxin reductase-like, C-terminal NADP-linked domain"/>
    <property type="match status" value="1"/>
</dbReference>
<evidence type="ECO:0000256" key="12">
    <source>
        <dbReference type="ARBA" id="ARBA00048483"/>
    </source>
</evidence>
<evidence type="ECO:0000256" key="13">
    <source>
        <dbReference type="SAM" id="Phobius"/>
    </source>
</evidence>
<dbReference type="GO" id="GO:0015677">
    <property type="term" value="P:copper ion import"/>
    <property type="evidence" value="ECO:0007669"/>
    <property type="project" value="TreeGrafter"/>
</dbReference>
<organism evidence="15 16">
    <name type="scientific">Trichophyton equinum (strain ATCC MYA-4606 / CBS 127.97)</name>
    <name type="common">Horse ringworm fungus</name>
    <dbReference type="NCBI Taxonomy" id="559882"/>
    <lineage>
        <taxon>Eukaryota</taxon>
        <taxon>Fungi</taxon>
        <taxon>Dikarya</taxon>
        <taxon>Ascomycota</taxon>
        <taxon>Pezizomycotina</taxon>
        <taxon>Eurotiomycetes</taxon>
        <taxon>Eurotiomycetidae</taxon>
        <taxon>Onygenales</taxon>
        <taxon>Arthrodermataceae</taxon>
        <taxon>Trichophyton</taxon>
    </lineage>
</organism>
<dbReference type="PANTHER" id="PTHR32361">
    <property type="entry name" value="FERRIC/CUPRIC REDUCTASE TRANSMEMBRANE COMPONENT"/>
    <property type="match status" value="1"/>
</dbReference>
<feature type="transmembrane region" description="Helical" evidence="13">
    <location>
        <begin position="261"/>
        <end position="279"/>
    </location>
</feature>
<dbReference type="SUPFAM" id="SSF63380">
    <property type="entry name" value="Riboflavin synthase domain-like"/>
    <property type="match status" value="1"/>
</dbReference>
<protein>
    <recommendedName>
        <fullName evidence="3">ferric-chelate reductase (NADPH)</fullName>
        <ecNumber evidence="3">1.16.1.9</ecNumber>
    </recommendedName>
</protein>
<dbReference type="GO" id="GO:0052851">
    <property type="term" value="F:ferric-chelate reductase (NADPH) activity"/>
    <property type="evidence" value="ECO:0007669"/>
    <property type="project" value="UniProtKB-EC"/>
</dbReference>
<dbReference type="GO" id="GO:0006826">
    <property type="term" value="P:iron ion transport"/>
    <property type="evidence" value="ECO:0007669"/>
    <property type="project" value="TreeGrafter"/>
</dbReference>
<keyword evidence="9" id="KW-0560">Oxidoreductase</keyword>
<feature type="transmembrane region" description="Helical" evidence="13">
    <location>
        <begin position="54"/>
        <end position="76"/>
    </location>
</feature>
<evidence type="ECO:0000313" key="16">
    <source>
        <dbReference type="Proteomes" id="UP000009169"/>
    </source>
</evidence>
<feature type="transmembrane region" description="Helical" evidence="13">
    <location>
        <begin position="197"/>
        <end position="219"/>
    </location>
</feature>
<keyword evidence="16" id="KW-1185">Reference proteome</keyword>
<keyword evidence="10" id="KW-0406">Ion transport</keyword>
<dbReference type="InterPro" id="IPR013121">
    <property type="entry name" value="Fe_red_NAD-bd_6"/>
</dbReference>
<dbReference type="InterPro" id="IPR013130">
    <property type="entry name" value="Fe3_Rdtase_TM_dom"/>
</dbReference>
<dbReference type="eggNOG" id="KOG0039">
    <property type="taxonomic scope" value="Eukaryota"/>
</dbReference>
<dbReference type="InterPro" id="IPR017927">
    <property type="entry name" value="FAD-bd_FR_type"/>
</dbReference>
<dbReference type="OrthoDB" id="17725at2759"/>
<feature type="transmembrane region" description="Helical" evidence="13">
    <location>
        <begin position="285"/>
        <end position="305"/>
    </location>
</feature>
<evidence type="ECO:0000256" key="8">
    <source>
        <dbReference type="ARBA" id="ARBA00022989"/>
    </source>
</evidence>
<dbReference type="Pfam" id="PF08030">
    <property type="entry name" value="NAD_binding_6"/>
    <property type="match status" value="1"/>
</dbReference>
<dbReference type="VEuPathDB" id="FungiDB:TEQG_04309"/>
<evidence type="ECO:0000313" key="15">
    <source>
        <dbReference type="EMBL" id="EGE05433.1"/>
    </source>
</evidence>
<dbReference type="Pfam" id="PF08022">
    <property type="entry name" value="FAD_binding_8"/>
    <property type="match status" value="1"/>
</dbReference>
<dbReference type="InterPro" id="IPR013112">
    <property type="entry name" value="FAD-bd_8"/>
</dbReference>
<dbReference type="Proteomes" id="UP000009169">
    <property type="component" value="Unassembled WGS sequence"/>
</dbReference>
<dbReference type="EC" id="1.16.1.9" evidence="3"/>
<dbReference type="CDD" id="cd06186">
    <property type="entry name" value="NOX_Duox_like_FAD_NADP"/>
    <property type="match status" value="1"/>
</dbReference>
<dbReference type="SFLD" id="SFLDG01168">
    <property type="entry name" value="Ferric_reductase_subgroup_(FRE"/>
    <property type="match status" value="1"/>
</dbReference>
<dbReference type="HOGENOM" id="CLU_010365_7_2_1"/>
<dbReference type="AlphaFoldDB" id="F2PU65"/>
<feature type="domain" description="FAD-binding FR-type" evidence="14">
    <location>
        <begin position="302"/>
        <end position="418"/>
    </location>
</feature>
<keyword evidence="8 13" id="KW-1133">Transmembrane helix</keyword>
<keyword evidence="11 13" id="KW-0472">Membrane</keyword>
<reference evidence="16" key="1">
    <citation type="journal article" date="2012" name="MBio">
        <title>Comparative genome analysis of Trichophyton rubrum and related dermatophytes reveals candidate genes involved in infection.</title>
        <authorList>
            <person name="Martinez D.A."/>
            <person name="Oliver B.G."/>
            <person name="Graeser Y."/>
            <person name="Goldberg J.M."/>
            <person name="Li W."/>
            <person name="Martinez-Rossi N.M."/>
            <person name="Monod M."/>
            <person name="Shelest E."/>
            <person name="Barton R.C."/>
            <person name="Birch E."/>
            <person name="Brakhage A.A."/>
            <person name="Chen Z."/>
            <person name="Gurr S.J."/>
            <person name="Heiman D."/>
            <person name="Heitman J."/>
            <person name="Kosti I."/>
            <person name="Rossi A."/>
            <person name="Saif S."/>
            <person name="Samalova M."/>
            <person name="Saunders C.W."/>
            <person name="Shea T."/>
            <person name="Summerbell R.C."/>
            <person name="Xu J."/>
            <person name="Young S."/>
            <person name="Zeng Q."/>
            <person name="Birren B.W."/>
            <person name="Cuomo C.A."/>
            <person name="White T.C."/>
        </authorList>
    </citation>
    <scope>NUCLEOTIDE SEQUENCE [LARGE SCALE GENOMIC DNA]</scope>
    <source>
        <strain evidence="16">ATCC MYA-4606 / CBS 127.97</strain>
    </source>
</reference>
<evidence type="ECO:0000256" key="2">
    <source>
        <dbReference type="ARBA" id="ARBA00006278"/>
    </source>
</evidence>
<dbReference type="Gene3D" id="3.40.50.80">
    <property type="entry name" value="Nucleotide-binding domain of ferredoxin-NADP reductase (FNR) module"/>
    <property type="match status" value="1"/>
</dbReference>
<evidence type="ECO:0000256" key="6">
    <source>
        <dbReference type="ARBA" id="ARBA00022692"/>
    </source>
</evidence>
<keyword evidence="6 13" id="KW-0812">Transmembrane</keyword>
<keyword evidence="4" id="KW-0813">Transport</keyword>
<dbReference type="PANTHER" id="PTHR32361:SF23">
    <property type="entry name" value="FERRIC-CHELATE REDUCTASE"/>
    <property type="match status" value="1"/>
</dbReference>
<evidence type="ECO:0000256" key="7">
    <source>
        <dbReference type="ARBA" id="ARBA00022982"/>
    </source>
</evidence>
<dbReference type="SFLD" id="SFLDS00052">
    <property type="entry name" value="Ferric_Reductase_Domain"/>
    <property type="match status" value="1"/>
</dbReference>
<evidence type="ECO:0000256" key="10">
    <source>
        <dbReference type="ARBA" id="ARBA00023065"/>
    </source>
</evidence>
<comment type="catalytic activity">
    <reaction evidence="12">
        <text>2 a Fe(II)-siderophore + NADP(+) + H(+) = 2 a Fe(III)-siderophore + NADPH</text>
        <dbReference type="Rhea" id="RHEA:28795"/>
        <dbReference type="Rhea" id="RHEA-COMP:11342"/>
        <dbReference type="Rhea" id="RHEA-COMP:11344"/>
        <dbReference type="ChEBI" id="CHEBI:15378"/>
        <dbReference type="ChEBI" id="CHEBI:29033"/>
        <dbReference type="ChEBI" id="CHEBI:29034"/>
        <dbReference type="ChEBI" id="CHEBI:57783"/>
        <dbReference type="ChEBI" id="CHEBI:58349"/>
        <dbReference type="EC" id="1.16.1.9"/>
    </reaction>
</comment>
<proteinExistence type="inferred from homology"/>
<evidence type="ECO:0000256" key="1">
    <source>
        <dbReference type="ARBA" id="ARBA00004651"/>
    </source>
</evidence>
<keyword evidence="5" id="KW-1003">Cell membrane</keyword>
<name>F2PU65_TRIEC</name>
<evidence type="ECO:0000256" key="5">
    <source>
        <dbReference type="ARBA" id="ARBA00022475"/>
    </source>
</evidence>
<dbReference type="InterPro" id="IPR039261">
    <property type="entry name" value="FNR_nucleotide-bd"/>
</dbReference>
<dbReference type="InterPro" id="IPR051410">
    <property type="entry name" value="Ferric/Cupric_Reductase"/>
</dbReference>
<evidence type="ECO:0000256" key="4">
    <source>
        <dbReference type="ARBA" id="ARBA00022448"/>
    </source>
</evidence>
<keyword evidence="7" id="KW-0249">Electron transport</keyword>
<dbReference type="GO" id="GO:0005886">
    <property type="term" value="C:plasma membrane"/>
    <property type="evidence" value="ECO:0007669"/>
    <property type="project" value="UniProtKB-SubCell"/>
</dbReference>
<evidence type="ECO:0000256" key="3">
    <source>
        <dbReference type="ARBA" id="ARBA00012668"/>
    </source>
</evidence>
<comment type="similarity">
    <text evidence="2">Belongs to the ferric reductase (FRE) family.</text>
</comment>
<dbReference type="Pfam" id="PF01794">
    <property type="entry name" value="Ferric_reduct"/>
    <property type="match status" value="1"/>
</dbReference>
<feature type="transmembrane region" description="Helical" evidence="13">
    <location>
        <begin position="155"/>
        <end position="176"/>
    </location>
</feature>
<dbReference type="EMBL" id="DS995739">
    <property type="protein sequence ID" value="EGE05433.1"/>
    <property type="molecule type" value="Genomic_DNA"/>
</dbReference>